<sequence>MNMPTYEELRERCLAAIPDEVDKREGSLIDTAIAPVCAELAAAYVNLENYFDLLFPDTSEGEYLERIGTLYGVTRGEASPASLRAEFTGQDEQPFDPPVGMRFSIGEVYYILTECKDGSGTLVCETPGEIGNQLGEVLPGDYLTGFGKAEAVEILTPGENREDDASMRERILELLAYPAFGGNVSDYKEKVRTVPGVGGVRVEPVFLGAGTVGVQVLGSDMMPAGEALLNAVQTLLVPYEDGDGLGMAPIGHLVMVYPPSTDEINIIAKVTTNIDLAQARQNAIDAVNQYLLSLRKSWEDGNPIVRFSGVIAAITQAEGILDVENMTINDGTENIECEGIPVAGKLSFSMYGAAM</sequence>
<dbReference type="InterPro" id="IPR058531">
    <property type="entry name" value="Baseplate_J_M"/>
</dbReference>
<reference evidence="4" key="2">
    <citation type="journal article" date="2021" name="PeerJ">
        <title>Extensive microbial diversity within the chicken gut microbiome revealed by metagenomics and culture.</title>
        <authorList>
            <person name="Gilroy R."/>
            <person name="Ravi A."/>
            <person name="Getino M."/>
            <person name="Pursley I."/>
            <person name="Horton D.L."/>
            <person name="Alikhan N.F."/>
            <person name="Baker D."/>
            <person name="Gharbi K."/>
            <person name="Hall N."/>
            <person name="Watson M."/>
            <person name="Adriaenssens E.M."/>
            <person name="Foster-Nyarko E."/>
            <person name="Jarju S."/>
            <person name="Secka A."/>
            <person name="Antonio M."/>
            <person name="Oren A."/>
            <person name="Chaudhuri R.R."/>
            <person name="La Ragione R."/>
            <person name="Hildebrand F."/>
            <person name="Pallen M.J."/>
        </authorList>
    </citation>
    <scope>NUCLEOTIDE SEQUENCE</scope>
    <source>
        <strain evidence="4">ChiBcec7-5410</strain>
    </source>
</reference>
<dbReference type="AlphaFoldDB" id="A0A9D1H5Q8"/>
<evidence type="ECO:0000313" key="5">
    <source>
        <dbReference type="Proteomes" id="UP000824160"/>
    </source>
</evidence>
<name>A0A9D1H5Q8_9FIRM</name>
<dbReference type="PANTHER" id="PTHR37829:SF3">
    <property type="entry name" value="PROTEIN JAYE-RELATED"/>
    <property type="match status" value="1"/>
</dbReference>
<feature type="domain" description="Baseplate J-like C-terminal" evidence="3">
    <location>
        <begin position="264"/>
        <end position="348"/>
    </location>
</feature>
<gene>
    <name evidence="4" type="ORF">IAC43_04300</name>
</gene>
<reference evidence="4" key="1">
    <citation type="submission" date="2020-10" db="EMBL/GenBank/DDBJ databases">
        <authorList>
            <person name="Gilroy R."/>
        </authorList>
    </citation>
    <scope>NUCLEOTIDE SEQUENCE</scope>
    <source>
        <strain evidence="4">ChiBcec7-5410</strain>
    </source>
</reference>
<organism evidence="4 5">
    <name type="scientific">Candidatus Faecivivens stercoripullorum</name>
    <dbReference type="NCBI Taxonomy" id="2840805"/>
    <lineage>
        <taxon>Bacteria</taxon>
        <taxon>Bacillati</taxon>
        <taxon>Bacillota</taxon>
        <taxon>Clostridia</taxon>
        <taxon>Eubacteriales</taxon>
        <taxon>Oscillospiraceae</taxon>
        <taxon>Oscillospiraceae incertae sedis</taxon>
        <taxon>Candidatus Faecivivens</taxon>
    </lineage>
</organism>
<dbReference type="Pfam" id="PF26078">
    <property type="entry name" value="Baseplate_J_M"/>
    <property type="match status" value="1"/>
</dbReference>
<evidence type="ECO:0000256" key="1">
    <source>
        <dbReference type="ARBA" id="ARBA00038087"/>
    </source>
</evidence>
<evidence type="ECO:0000313" key="4">
    <source>
        <dbReference type="EMBL" id="HIT94382.1"/>
    </source>
</evidence>
<dbReference type="Pfam" id="PF26079">
    <property type="entry name" value="Baseplate_J_C"/>
    <property type="match status" value="1"/>
</dbReference>
<dbReference type="InterPro" id="IPR052399">
    <property type="entry name" value="Phage_Baseplate_Assmbl_Protein"/>
</dbReference>
<dbReference type="Proteomes" id="UP000824160">
    <property type="component" value="Unassembled WGS sequence"/>
</dbReference>
<dbReference type="EMBL" id="DVLW01000114">
    <property type="protein sequence ID" value="HIT94382.1"/>
    <property type="molecule type" value="Genomic_DNA"/>
</dbReference>
<accession>A0A9D1H5Q8</accession>
<proteinExistence type="inferred from homology"/>
<evidence type="ECO:0000259" key="3">
    <source>
        <dbReference type="Pfam" id="PF26079"/>
    </source>
</evidence>
<dbReference type="InterPro" id="IPR058530">
    <property type="entry name" value="Baseplate_J-like_C"/>
</dbReference>
<dbReference type="PANTHER" id="PTHR37829">
    <property type="entry name" value="PHAGE-LIKE ELEMENT PBSX PROTEIN XKDT"/>
    <property type="match status" value="1"/>
</dbReference>
<evidence type="ECO:0000259" key="2">
    <source>
        <dbReference type="Pfam" id="PF26078"/>
    </source>
</evidence>
<protein>
    <submittedName>
        <fullName evidence="4">Baseplate J/gp47 family protein</fullName>
    </submittedName>
</protein>
<comment type="similarity">
    <text evidence="1">Belongs to the Mu gp47/PBSX XkdT family.</text>
</comment>
<comment type="caution">
    <text evidence="4">The sequence shown here is derived from an EMBL/GenBank/DDBJ whole genome shotgun (WGS) entry which is preliminary data.</text>
</comment>
<feature type="domain" description="Baseplate J-like central" evidence="2">
    <location>
        <begin position="179"/>
        <end position="257"/>
    </location>
</feature>